<evidence type="ECO:0000313" key="4">
    <source>
        <dbReference type="Proteomes" id="UP000007110"/>
    </source>
</evidence>
<dbReference type="GeneID" id="115922151"/>
<reference evidence="3" key="2">
    <citation type="submission" date="2021-01" db="UniProtKB">
        <authorList>
            <consortium name="EnsemblMetazoa"/>
        </authorList>
    </citation>
    <scope>IDENTIFICATION</scope>
</reference>
<dbReference type="KEGG" id="spu:115922151"/>
<dbReference type="EnsemblMetazoa" id="XM_030980376">
    <property type="protein sequence ID" value="XP_030836236"/>
    <property type="gene ID" value="LOC115922151"/>
</dbReference>
<keyword evidence="2" id="KW-0812">Transmembrane</keyword>
<feature type="compositionally biased region" description="Basic residues" evidence="1">
    <location>
        <begin position="172"/>
        <end position="183"/>
    </location>
</feature>
<accession>A0A7M7NGR7</accession>
<keyword evidence="2" id="KW-0472">Membrane</keyword>
<name>A0A7M7NGR7_STRPU</name>
<dbReference type="AlphaFoldDB" id="A0A7M7NGR7"/>
<dbReference type="InParanoid" id="A0A7M7NGR7"/>
<keyword evidence="4" id="KW-1185">Reference proteome</keyword>
<organism evidence="3 4">
    <name type="scientific">Strongylocentrotus purpuratus</name>
    <name type="common">Purple sea urchin</name>
    <dbReference type="NCBI Taxonomy" id="7668"/>
    <lineage>
        <taxon>Eukaryota</taxon>
        <taxon>Metazoa</taxon>
        <taxon>Echinodermata</taxon>
        <taxon>Eleutherozoa</taxon>
        <taxon>Echinozoa</taxon>
        <taxon>Echinoidea</taxon>
        <taxon>Euechinoidea</taxon>
        <taxon>Echinacea</taxon>
        <taxon>Camarodonta</taxon>
        <taxon>Echinidea</taxon>
        <taxon>Strongylocentrotidae</taxon>
        <taxon>Strongylocentrotus</taxon>
    </lineage>
</organism>
<reference evidence="4" key="1">
    <citation type="submission" date="2015-02" db="EMBL/GenBank/DDBJ databases">
        <title>Genome sequencing for Strongylocentrotus purpuratus.</title>
        <authorList>
            <person name="Murali S."/>
            <person name="Liu Y."/>
            <person name="Vee V."/>
            <person name="English A."/>
            <person name="Wang M."/>
            <person name="Skinner E."/>
            <person name="Han Y."/>
            <person name="Muzny D.M."/>
            <person name="Worley K.C."/>
            <person name="Gibbs R.A."/>
        </authorList>
    </citation>
    <scope>NUCLEOTIDE SEQUENCE</scope>
</reference>
<evidence type="ECO:0000256" key="2">
    <source>
        <dbReference type="SAM" id="Phobius"/>
    </source>
</evidence>
<sequence length="227" mass="24378">MASCPMGISRKICSGNGVCAITGECVCFCGWSRPSCSVRNSTREGVICIPKSVFVTSDVSMNPEAPPTDIDDTGDEVEVRVLTSAIIGGSLAIIFVVAIIFGATSIGFKRARKNNQARRMQQVKLFSMFQPTEGQKKRLAKFGGGRSPYIAGELEAPSSSMGAPSSHPPGDRHHHKPKHHNHHGGGQPGGRMQGKNKGQKKMRFQIDMDTHKPHKAGGGKARTETII</sequence>
<protein>
    <recommendedName>
        <fullName evidence="5">EGF-like domain-containing protein</fullName>
    </recommendedName>
</protein>
<feature type="transmembrane region" description="Helical" evidence="2">
    <location>
        <begin position="85"/>
        <end position="108"/>
    </location>
</feature>
<dbReference type="OrthoDB" id="5951731at2759"/>
<dbReference type="Proteomes" id="UP000007110">
    <property type="component" value="Unassembled WGS sequence"/>
</dbReference>
<evidence type="ECO:0000313" key="3">
    <source>
        <dbReference type="EnsemblMetazoa" id="XP_030836236"/>
    </source>
</evidence>
<proteinExistence type="predicted"/>
<evidence type="ECO:0000256" key="1">
    <source>
        <dbReference type="SAM" id="MobiDB-lite"/>
    </source>
</evidence>
<feature type="region of interest" description="Disordered" evidence="1">
    <location>
        <begin position="150"/>
        <end position="227"/>
    </location>
</feature>
<evidence type="ECO:0008006" key="5">
    <source>
        <dbReference type="Google" id="ProtNLM"/>
    </source>
</evidence>
<dbReference type="RefSeq" id="XP_030836236.1">
    <property type="nucleotide sequence ID" value="XM_030980376.1"/>
</dbReference>
<keyword evidence="2" id="KW-1133">Transmembrane helix</keyword>